<dbReference type="GO" id="GO:0016791">
    <property type="term" value="F:phosphatase activity"/>
    <property type="evidence" value="ECO:0007669"/>
    <property type="project" value="InterPro"/>
</dbReference>
<dbReference type="CDD" id="cd07521">
    <property type="entry name" value="HAD_FCP1-like"/>
    <property type="match status" value="1"/>
</dbReference>
<dbReference type="InterPro" id="IPR050365">
    <property type="entry name" value="TIM50"/>
</dbReference>
<name>A0A7S2AYB5_9CHLO</name>
<accession>A0A7S2AYB5</accession>
<dbReference type="InterPro" id="IPR036412">
    <property type="entry name" value="HAD-like_sf"/>
</dbReference>
<dbReference type="SUPFAM" id="SSF56784">
    <property type="entry name" value="HAD-like"/>
    <property type="match status" value="1"/>
</dbReference>
<dbReference type="PROSITE" id="PS50969">
    <property type="entry name" value="FCP1"/>
    <property type="match status" value="1"/>
</dbReference>
<dbReference type="InterPro" id="IPR011948">
    <property type="entry name" value="Dullard_phosphatase"/>
</dbReference>
<dbReference type="Gene3D" id="3.40.50.1000">
    <property type="entry name" value="HAD superfamily/HAD-like"/>
    <property type="match status" value="1"/>
</dbReference>
<protein>
    <recommendedName>
        <fullName evidence="2">FCP1 homology domain-containing protein</fullName>
    </recommendedName>
</protein>
<dbReference type="InterPro" id="IPR004274">
    <property type="entry name" value="FCP1_dom"/>
</dbReference>
<evidence type="ECO:0000313" key="3">
    <source>
        <dbReference type="EMBL" id="CAD9381218.1"/>
    </source>
</evidence>
<evidence type="ECO:0000259" key="2">
    <source>
        <dbReference type="PROSITE" id="PS50969"/>
    </source>
</evidence>
<organism evidence="3">
    <name type="scientific">Pycnococcus provasolii</name>
    <dbReference type="NCBI Taxonomy" id="41880"/>
    <lineage>
        <taxon>Eukaryota</taxon>
        <taxon>Viridiplantae</taxon>
        <taxon>Chlorophyta</taxon>
        <taxon>Pseudoscourfieldiophyceae</taxon>
        <taxon>Pseudoscourfieldiales</taxon>
        <taxon>Pycnococcaceae</taxon>
        <taxon>Pycnococcus</taxon>
    </lineage>
</organism>
<proteinExistence type="predicted"/>
<dbReference type="InterPro" id="IPR023214">
    <property type="entry name" value="HAD_sf"/>
</dbReference>
<feature type="domain" description="FCP1 homology" evidence="2">
    <location>
        <begin position="242"/>
        <end position="400"/>
    </location>
</feature>
<feature type="compositionally biased region" description="Low complexity" evidence="1">
    <location>
        <begin position="43"/>
        <end position="56"/>
    </location>
</feature>
<feature type="compositionally biased region" description="Low complexity" evidence="1">
    <location>
        <begin position="92"/>
        <end position="103"/>
    </location>
</feature>
<dbReference type="FunFam" id="3.40.50.1000:FF:000093">
    <property type="entry name" value="NLI interacting factor-like phosphatase family protein"/>
    <property type="match status" value="1"/>
</dbReference>
<dbReference type="SMART" id="SM00577">
    <property type="entry name" value="CPDc"/>
    <property type="match status" value="1"/>
</dbReference>
<evidence type="ECO:0000256" key="1">
    <source>
        <dbReference type="SAM" id="MobiDB-lite"/>
    </source>
</evidence>
<reference evidence="3" key="1">
    <citation type="submission" date="2021-01" db="EMBL/GenBank/DDBJ databases">
        <authorList>
            <person name="Corre E."/>
            <person name="Pelletier E."/>
            <person name="Niang G."/>
            <person name="Scheremetjew M."/>
            <person name="Finn R."/>
            <person name="Kale V."/>
            <person name="Holt S."/>
            <person name="Cochrane G."/>
            <person name="Meng A."/>
            <person name="Brown T."/>
            <person name="Cohen L."/>
        </authorList>
    </citation>
    <scope>NUCLEOTIDE SEQUENCE</scope>
    <source>
        <strain evidence="3">RCC733</strain>
    </source>
</reference>
<sequence length="417" mass="44049">MASYVPMRGRGGDVDNMDVDLGDSSSSGPQVSLNEENTGTPGGQHAQQQQQQQHAGNLGSPRLGRALSGMSDPNAGPVARTSDSAATAPEHASSTAASGASAAPMQTHNRSAAPAKAAAAANGGSTAAQNGNDGGFFARSRLMFCCLRASVREPRGYDGVDGVEMQVGLTSSSAGASTPQPGHVAAGLAASPGGSVIHSVSASTPHYGTPGYDTNWRAIPPPIPVPAPAYDGEAYMPPLAVEDKGKKTLVLDLDETLVHSSFKPIPNPDYVIPVEIDGRVTDVYVLKRPWVDHFLACVAQRFEVVVFTASLSKYADPLLDLLDSTRCIRQRLFREACCPYEGNYVKDLRRLGRPLRDTIIVDNSPHSYIFQPDNAIAIGTFIDDPEDRELLELIPYLETLAFVDDVTKTLAVGPAPA</sequence>
<feature type="region of interest" description="Disordered" evidence="1">
    <location>
        <begin position="1"/>
        <end position="118"/>
    </location>
</feature>
<dbReference type="NCBIfam" id="TIGR02251">
    <property type="entry name" value="HIF-SF_euk"/>
    <property type="match status" value="1"/>
</dbReference>
<dbReference type="PANTHER" id="PTHR12210">
    <property type="entry name" value="DULLARD PROTEIN PHOSPHATASE"/>
    <property type="match status" value="1"/>
</dbReference>
<gene>
    <name evidence="3" type="ORF">PPRO1471_LOCUS5198</name>
</gene>
<feature type="compositionally biased region" description="Polar residues" evidence="1">
    <location>
        <begin position="23"/>
        <end position="39"/>
    </location>
</feature>
<dbReference type="AlphaFoldDB" id="A0A7S2AYB5"/>
<dbReference type="Pfam" id="PF03031">
    <property type="entry name" value="NIF"/>
    <property type="match status" value="1"/>
</dbReference>
<dbReference type="EMBL" id="HBGR01007803">
    <property type="protein sequence ID" value="CAD9381218.1"/>
    <property type="molecule type" value="Transcribed_RNA"/>
</dbReference>